<accession>X1D299</accession>
<dbReference type="AlphaFoldDB" id="X1D299"/>
<sequence length="49" mass="5749">MKARQKILLNEVVPNADQKDIDIQQDMNVESIIVFNSFLLFGKPWKMLE</sequence>
<dbReference type="EMBL" id="BART01030167">
    <property type="protein sequence ID" value="GAH14901.1"/>
    <property type="molecule type" value="Genomic_DNA"/>
</dbReference>
<gene>
    <name evidence="1" type="ORF">S01H4_52742</name>
</gene>
<proteinExistence type="predicted"/>
<name>X1D299_9ZZZZ</name>
<organism evidence="1">
    <name type="scientific">marine sediment metagenome</name>
    <dbReference type="NCBI Taxonomy" id="412755"/>
    <lineage>
        <taxon>unclassified sequences</taxon>
        <taxon>metagenomes</taxon>
        <taxon>ecological metagenomes</taxon>
    </lineage>
</organism>
<comment type="caution">
    <text evidence="1">The sequence shown here is derived from an EMBL/GenBank/DDBJ whole genome shotgun (WGS) entry which is preliminary data.</text>
</comment>
<evidence type="ECO:0000313" key="1">
    <source>
        <dbReference type="EMBL" id="GAH14901.1"/>
    </source>
</evidence>
<protein>
    <submittedName>
        <fullName evidence="1">Uncharacterized protein</fullName>
    </submittedName>
</protein>
<reference evidence="1" key="1">
    <citation type="journal article" date="2014" name="Front. Microbiol.">
        <title>High frequency of phylogenetically diverse reductive dehalogenase-homologous genes in deep subseafloor sedimentary metagenomes.</title>
        <authorList>
            <person name="Kawai M."/>
            <person name="Futagami T."/>
            <person name="Toyoda A."/>
            <person name="Takaki Y."/>
            <person name="Nishi S."/>
            <person name="Hori S."/>
            <person name="Arai W."/>
            <person name="Tsubouchi T."/>
            <person name="Morono Y."/>
            <person name="Uchiyama I."/>
            <person name="Ito T."/>
            <person name="Fujiyama A."/>
            <person name="Inagaki F."/>
            <person name="Takami H."/>
        </authorList>
    </citation>
    <scope>NUCLEOTIDE SEQUENCE</scope>
    <source>
        <strain evidence="1">Expedition CK06-06</strain>
    </source>
</reference>